<evidence type="ECO:0000313" key="1">
    <source>
        <dbReference type="EMBL" id="MPC81522.1"/>
    </source>
</evidence>
<gene>
    <name evidence="1" type="ORF">E2C01_076143</name>
</gene>
<sequence length="74" mass="8676">MVNNSIGKWKKADPPRYLTATGRKKIRSKLRRSRLTHRQVEEWRRTRDVPKNILVRWCFSFSLSTASQSGGFAL</sequence>
<organism evidence="1 2">
    <name type="scientific">Portunus trituberculatus</name>
    <name type="common">Swimming crab</name>
    <name type="synonym">Neptunus trituberculatus</name>
    <dbReference type="NCBI Taxonomy" id="210409"/>
    <lineage>
        <taxon>Eukaryota</taxon>
        <taxon>Metazoa</taxon>
        <taxon>Ecdysozoa</taxon>
        <taxon>Arthropoda</taxon>
        <taxon>Crustacea</taxon>
        <taxon>Multicrustacea</taxon>
        <taxon>Malacostraca</taxon>
        <taxon>Eumalacostraca</taxon>
        <taxon>Eucarida</taxon>
        <taxon>Decapoda</taxon>
        <taxon>Pleocyemata</taxon>
        <taxon>Brachyura</taxon>
        <taxon>Eubrachyura</taxon>
        <taxon>Portunoidea</taxon>
        <taxon>Portunidae</taxon>
        <taxon>Portuninae</taxon>
        <taxon>Portunus</taxon>
    </lineage>
</organism>
<comment type="caution">
    <text evidence="1">The sequence shown here is derived from an EMBL/GenBank/DDBJ whole genome shotgun (WGS) entry which is preliminary data.</text>
</comment>
<dbReference type="EMBL" id="VSRR010057233">
    <property type="protein sequence ID" value="MPC81522.1"/>
    <property type="molecule type" value="Genomic_DNA"/>
</dbReference>
<dbReference type="Proteomes" id="UP000324222">
    <property type="component" value="Unassembled WGS sequence"/>
</dbReference>
<keyword evidence="2" id="KW-1185">Reference proteome</keyword>
<proteinExistence type="predicted"/>
<protein>
    <submittedName>
        <fullName evidence="1">Uncharacterized protein</fullName>
    </submittedName>
</protein>
<evidence type="ECO:0000313" key="2">
    <source>
        <dbReference type="Proteomes" id="UP000324222"/>
    </source>
</evidence>
<accession>A0A5B7ICF8</accession>
<dbReference type="AlphaFoldDB" id="A0A5B7ICF8"/>
<reference evidence="1 2" key="1">
    <citation type="submission" date="2019-05" db="EMBL/GenBank/DDBJ databases">
        <title>Another draft genome of Portunus trituberculatus and its Hox gene families provides insights of decapod evolution.</title>
        <authorList>
            <person name="Jeong J.-H."/>
            <person name="Song I."/>
            <person name="Kim S."/>
            <person name="Choi T."/>
            <person name="Kim D."/>
            <person name="Ryu S."/>
            <person name="Kim W."/>
        </authorList>
    </citation>
    <scope>NUCLEOTIDE SEQUENCE [LARGE SCALE GENOMIC DNA]</scope>
    <source>
        <tissue evidence="1">Muscle</tissue>
    </source>
</reference>
<name>A0A5B7ICF8_PORTR</name>